<dbReference type="InterPro" id="IPR032810">
    <property type="entry name" value="CCA-adding_enz_C"/>
</dbReference>
<feature type="domain" description="Poly A polymerase head" evidence="12">
    <location>
        <begin position="23"/>
        <end position="143"/>
    </location>
</feature>
<dbReference type="HAMAP" id="MF_01263">
    <property type="entry name" value="CCA_bact_type3"/>
    <property type="match status" value="1"/>
</dbReference>
<evidence type="ECO:0000256" key="2">
    <source>
        <dbReference type="ARBA" id="ARBA00022679"/>
    </source>
</evidence>
<dbReference type="GO" id="GO:0001680">
    <property type="term" value="P:tRNA 3'-terminal CCA addition"/>
    <property type="evidence" value="ECO:0007669"/>
    <property type="project" value="UniProtKB-UniRule"/>
</dbReference>
<evidence type="ECO:0000256" key="3">
    <source>
        <dbReference type="ARBA" id="ARBA00022694"/>
    </source>
</evidence>
<feature type="binding site" evidence="11">
    <location>
        <position position="164"/>
    </location>
    <ligand>
        <name>ATP</name>
        <dbReference type="ChEBI" id="CHEBI:30616"/>
    </ligand>
</feature>
<dbReference type="PANTHER" id="PTHR46173:SF1">
    <property type="entry name" value="CCA TRNA NUCLEOTIDYLTRANSFERASE 1, MITOCHONDRIAL"/>
    <property type="match status" value="1"/>
</dbReference>
<organism evidence="15 16">
    <name type="scientific">Staphylococcus pettenkoferi</name>
    <dbReference type="NCBI Taxonomy" id="170573"/>
    <lineage>
        <taxon>Bacteria</taxon>
        <taxon>Bacillati</taxon>
        <taxon>Bacillota</taxon>
        <taxon>Bacilli</taxon>
        <taxon>Bacillales</taxon>
        <taxon>Staphylococcaceae</taxon>
        <taxon>Staphylococcus</taxon>
    </lineage>
</organism>
<dbReference type="NCBIfam" id="NF009814">
    <property type="entry name" value="PRK13299.1"/>
    <property type="match status" value="1"/>
</dbReference>
<dbReference type="EMBL" id="PNGG01000002">
    <property type="protein sequence ID" value="PMC19808.1"/>
    <property type="molecule type" value="Genomic_DNA"/>
</dbReference>
<feature type="binding site" evidence="11">
    <location>
        <position position="158"/>
    </location>
    <ligand>
        <name>ATP</name>
        <dbReference type="ChEBI" id="CHEBI:30616"/>
    </ligand>
</feature>
<feature type="binding site" evidence="11">
    <location>
        <position position="31"/>
    </location>
    <ligand>
        <name>CTP</name>
        <dbReference type="ChEBI" id="CHEBI:37563"/>
    </ligand>
</feature>
<feature type="binding site" evidence="11">
    <location>
        <position position="28"/>
    </location>
    <ligand>
        <name>ATP</name>
        <dbReference type="ChEBI" id="CHEBI:30616"/>
    </ligand>
</feature>
<dbReference type="InterPro" id="IPR043519">
    <property type="entry name" value="NT_sf"/>
</dbReference>
<keyword evidence="10 11" id="KW-0694">RNA-binding</keyword>
<protein>
    <recommendedName>
        <fullName evidence="11">CCA-adding enzyme</fullName>
        <ecNumber evidence="11">2.7.7.72</ecNumber>
    </recommendedName>
    <alternativeName>
        <fullName evidence="11">CCA tRNA nucleotidyltransferase</fullName>
    </alternativeName>
    <alternativeName>
        <fullName evidence="11">tRNA CCA-pyrophosphorylase</fullName>
    </alternativeName>
    <alternativeName>
        <fullName evidence="11">tRNA adenylyl-/cytidylyl- transferase</fullName>
    </alternativeName>
    <alternativeName>
        <fullName evidence="11">tRNA nucleotidyltransferase</fullName>
    </alternativeName>
    <alternativeName>
        <fullName evidence="11">tRNA-NT</fullName>
    </alternativeName>
</protein>
<feature type="binding site" evidence="11">
    <location>
        <position position="31"/>
    </location>
    <ligand>
        <name>ATP</name>
        <dbReference type="ChEBI" id="CHEBI:30616"/>
    </ligand>
</feature>
<dbReference type="PANTHER" id="PTHR46173">
    <property type="entry name" value="CCA TRNA NUCLEOTIDYLTRANSFERASE 1, MITOCHONDRIAL"/>
    <property type="match status" value="1"/>
</dbReference>
<dbReference type="InterPro" id="IPR050264">
    <property type="entry name" value="Bact_CCA-adding_enz_type3_sf"/>
</dbReference>
<keyword evidence="9 11" id="KW-0460">Magnesium</keyword>
<dbReference type="GO" id="GO:0004810">
    <property type="term" value="F:CCA tRNA nucleotidyltransferase activity"/>
    <property type="evidence" value="ECO:0007669"/>
    <property type="project" value="UniProtKB-UniRule"/>
</dbReference>
<reference evidence="15 16" key="1">
    <citation type="submission" date="2017-09" db="EMBL/GenBank/DDBJ databases">
        <title>Bacterial strain isolated from the female urinary microbiota.</title>
        <authorList>
            <person name="Thomas-White K."/>
            <person name="Kumar N."/>
            <person name="Forster S."/>
            <person name="Putonti C."/>
            <person name="Lawley T."/>
            <person name="Wolfe A.J."/>
        </authorList>
    </citation>
    <scope>NUCLEOTIDE SEQUENCE [LARGE SCALE GENOMIC DNA]</scope>
    <source>
        <strain evidence="15 16">UMB0834</strain>
    </source>
</reference>
<comment type="catalytic activity">
    <reaction evidence="11">
        <text>a tRNA with a 3' CCA end + 2 CTP + ATP = a tRNA with a 3' CCACCA end + 3 diphosphate</text>
        <dbReference type="Rhea" id="RHEA:76235"/>
        <dbReference type="Rhea" id="RHEA-COMP:10468"/>
        <dbReference type="Rhea" id="RHEA-COMP:18655"/>
        <dbReference type="ChEBI" id="CHEBI:30616"/>
        <dbReference type="ChEBI" id="CHEBI:33019"/>
        <dbReference type="ChEBI" id="CHEBI:37563"/>
        <dbReference type="ChEBI" id="CHEBI:83071"/>
        <dbReference type="ChEBI" id="CHEBI:195187"/>
    </reaction>
</comment>
<comment type="subunit">
    <text evidence="11">Homodimer.</text>
</comment>
<dbReference type="InterPro" id="IPR002646">
    <property type="entry name" value="PolA_pol_head_dom"/>
</dbReference>
<dbReference type="GO" id="GO:0005524">
    <property type="term" value="F:ATP binding"/>
    <property type="evidence" value="ECO:0007669"/>
    <property type="project" value="UniProtKB-UniRule"/>
</dbReference>
<dbReference type="AlphaFoldDB" id="A0A2N6QJR8"/>
<dbReference type="SUPFAM" id="SSF81301">
    <property type="entry name" value="Nucleotidyltransferase"/>
    <property type="match status" value="1"/>
</dbReference>
<name>A0A2N6QJR8_9STAP</name>
<keyword evidence="2 11" id="KW-0808">Transferase</keyword>
<dbReference type="STRING" id="170573.GCA_001076995_01029"/>
<evidence type="ECO:0000313" key="15">
    <source>
        <dbReference type="EMBL" id="PMC19808.1"/>
    </source>
</evidence>
<evidence type="ECO:0000256" key="1">
    <source>
        <dbReference type="ARBA" id="ARBA00001946"/>
    </source>
</evidence>
<evidence type="ECO:0000259" key="12">
    <source>
        <dbReference type="Pfam" id="PF01743"/>
    </source>
</evidence>
<comment type="miscellaneous">
    <text evidence="11">A single active site specifically recognizes both ATP and CTP and is responsible for their addition.</text>
</comment>
<dbReference type="GO" id="GO:0042245">
    <property type="term" value="P:RNA repair"/>
    <property type="evidence" value="ECO:0007669"/>
    <property type="project" value="UniProtKB-KW"/>
</dbReference>
<feature type="binding site" evidence="11">
    <location>
        <position position="43"/>
    </location>
    <ligand>
        <name>Mg(2+)</name>
        <dbReference type="ChEBI" id="CHEBI:18420"/>
    </ligand>
</feature>
<evidence type="ECO:0000256" key="6">
    <source>
        <dbReference type="ARBA" id="ARBA00022741"/>
    </source>
</evidence>
<keyword evidence="7 11" id="KW-0692">RNA repair</keyword>
<dbReference type="InterPro" id="IPR032828">
    <property type="entry name" value="PolyA_RNA-bd"/>
</dbReference>
<dbReference type="Proteomes" id="UP000235748">
    <property type="component" value="Unassembled WGS sequence"/>
</dbReference>
<comment type="similarity">
    <text evidence="11">Belongs to the tRNA nucleotidyltransferase/poly(A) polymerase family. Bacterial CCA-adding enzyme type 3 subfamily.</text>
</comment>
<dbReference type="Pfam" id="PF13735">
    <property type="entry name" value="tRNA_NucTran2_2"/>
    <property type="match status" value="1"/>
</dbReference>
<feature type="binding site" evidence="11">
    <location>
        <position position="112"/>
    </location>
    <ligand>
        <name>CTP</name>
        <dbReference type="ChEBI" id="CHEBI:37563"/>
    </ligand>
</feature>
<evidence type="ECO:0000256" key="10">
    <source>
        <dbReference type="ARBA" id="ARBA00022884"/>
    </source>
</evidence>
<sequence length="401" mass="46518">MTNTLFEQAKPLLEQLEHHGYQAYYVGGCVRDYIMRRPIHDIDITTSATPDEVEALFDKTIPVGKEHGTINVVYQGENYEITTFRAEAEYTDHRRPSEVYFVRELYEDVKRRDFTMNALAMDTDYQLHDYFNGRTDIHHKVIRTVGEAQERFDEDALRILRGLRFQAQLGFDIEQTTYTAMEENCSSLEYLSVERVVVELRKLLSGDEASRGYRNMVGMEAFNYLPYFNHYDMNKMQVVEPLAFTTFLAILNVQQPLEMPLAHLKISNDEKKEVAKLTAMIQALPSLTTKKQLRTYIYDYGAKEAKMCFQLQESLIANDIATASPLIFNMQTIEEIAQQLPIRQRNELDVTGKDLMSHTGLKGGKWVKHALRELELAVVNEQVINQHKALLEWMDQHVEIQ</sequence>
<feature type="domain" description="tRNA nucleotidyltransferase/poly(A) polymerase RNA and SrmB- binding" evidence="13">
    <location>
        <begin position="170"/>
        <end position="228"/>
    </location>
</feature>
<dbReference type="Pfam" id="PF12627">
    <property type="entry name" value="PolyA_pol_RNAbd"/>
    <property type="match status" value="1"/>
</dbReference>
<keyword evidence="4 11" id="KW-0548">Nucleotidyltransferase</keyword>
<dbReference type="Gene3D" id="1.10.246.80">
    <property type="match status" value="1"/>
</dbReference>
<dbReference type="GO" id="GO:0000049">
    <property type="term" value="F:tRNA binding"/>
    <property type="evidence" value="ECO:0007669"/>
    <property type="project" value="UniProtKB-UniRule"/>
</dbReference>
<feature type="binding site" evidence="11">
    <location>
        <position position="158"/>
    </location>
    <ligand>
        <name>CTP</name>
        <dbReference type="ChEBI" id="CHEBI:37563"/>
    </ligand>
</feature>
<feature type="binding site" evidence="11">
    <location>
        <position position="155"/>
    </location>
    <ligand>
        <name>CTP</name>
        <dbReference type="ChEBI" id="CHEBI:37563"/>
    </ligand>
</feature>
<evidence type="ECO:0000259" key="13">
    <source>
        <dbReference type="Pfam" id="PF12627"/>
    </source>
</evidence>
<keyword evidence="5 11" id="KW-0479">Metal-binding</keyword>
<feature type="binding site" evidence="11">
    <location>
        <position position="41"/>
    </location>
    <ligand>
        <name>Mg(2+)</name>
        <dbReference type="ChEBI" id="CHEBI:18420"/>
    </ligand>
</feature>
<dbReference type="GO" id="GO:0000287">
    <property type="term" value="F:magnesium ion binding"/>
    <property type="evidence" value="ECO:0007669"/>
    <property type="project" value="UniProtKB-UniRule"/>
</dbReference>
<feature type="binding site" evidence="11">
    <location>
        <position position="164"/>
    </location>
    <ligand>
        <name>CTP</name>
        <dbReference type="ChEBI" id="CHEBI:37563"/>
    </ligand>
</feature>
<feature type="binding site" evidence="11">
    <location>
        <position position="161"/>
    </location>
    <ligand>
        <name>CTP</name>
        <dbReference type="ChEBI" id="CHEBI:37563"/>
    </ligand>
</feature>
<evidence type="ECO:0000256" key="7">
    <source>
        <dbReference type="ARBA" id="ARBA00022800"/>
    </source>
</evidence>
<comment type="catalytic activity">
    <reaction evidence="11">
        <text>a tRNA precursor + 2 CTP + ATP = a tRNA with a 3' CCA end + 3 diphosphate</text>
        <dbReference type="Rhea" id="RHEA:14433"/>
        <dbReference type="Rhea" id="RHEA-COMP:10465"/>
        <dbReference type="Rhea" id="RHEA-COMP:10468"/>
        <dbReference type="ChEBI" id="CHEBI:30616"/>
        <dbReference type="ChEBI" id="CHEBI:33019"/>
        <dbReference type="ChEBI" id="CHEBI:37563"/>
        <dbReference type="ChEBI" id="CHEBI:74896"/>
        <dbReference type="ChEBI" id="CHEBI:83071"/>
        <dbReference type="EC" id="2.7.7.72"/>
    </reaction>
</comment>
<feature type="binding site" evidence="11">
    <location>
        <position position="155"/>
    </location>
    <ligand>
        <name>ATP</name>
        <dbReference type="ChEBI" id="CHEBI:30616"/>
    </ligand>
</feature>
<feature type="domain" description="CCA-adding enzyme C-terminal" evidence="14">
    <location>
        <begin position="243"/>
        <end position="393"/>
    </location>
</feature>
<keyword evidence="6 11" id="KW-0547">Nucleotide-binding</keyword>
<evidence type="ECO:0000259" key="14">
    <source>
        <dbReference type="Pfam" id="PF13735"/>
    </source>
</evidence>
<comment type="cofactor">
    <cofactor evidence="1 11">
        <name>Mg(2+)</name>
        <dbReference type="ChEBI" id="CHEBI:18420"/>
    </cofactor>
</comment>
<dbReference type="SUPFAM" id="SSF81891">
    <property type="entry name" value="Poly A polymerase C-terminal region-like"/>
    <property type="match status" value="1"/>
</dbReference>
<evidence type="ECO:0000256" key="9">
    <source>
        <dbReference type="ARBA" id="ARBA00022842"/>
    </source>
</evidence>
<gene>
    <name evidence="11" type="primary">cca</name>
    <name evidence="15" type="ORF">CJ235_05425</name>
</gene>
<evidence type="ECO:0000313" key="16">
    <source>
        <dbReference type="Proteomes" id="UP000235748"/>
    </source>
</evidence>
<keyword evidence="8 11" id="KW-0067">ATP-binding</keyword>
<evidence type="ECO:0000256" key="5">
    <source>
        <dbReference type="ARBA" id="ARBA00022723"/>
    </source>
</evidence>
<evidence type="ECO:0000256" key="4">
    <source>
        <dbReference type="ARBA" id="ARBA00022695"/>
    </source>
</evidence>
<feature type="binding site" evidence="11">
    <location>
        <position position="28"/>
    </location>
    <ligand>
        <name>CTP</name>
        <dbReference type="ChEBI" id="CHEBI:37563"/>
    </ligand>
</feature>
<dbReference type="Gene3D" id="1.10.3090.10">
    <property type="entry name" value="cca-adding enzyme, domain 2"/>
    <property type="match status" value="1"/>
</dbReference>
<dbReference type="GO" id="GO:0160016">
    <property type="term" value="F:CCACCA tRNA nucleotidyltransferase activity"/>
    <property type="evidence" value="ECO:0007669"/>
    <property type="project" value="RHEA"/>
</dbReference>
<accession>A0A2N6QJR8</accession>
<proteinExistence type="inferred from homology"/>
<feature type="binding site" evidence="11">
    <location>
        <position position="161"/>
    </location>
    <ligand>
        <name>ATP</name>
        <dbReference type="ChEBI" id="CHEBI:30616"/>
    </ligand>
</feature>
<dbReference type="CDD" id="cd05398">
    <property type="entry name" value="NT_ClassII-CCAase"/>
    <property type="match status" value="1"/>
</dbReference>
<keyword evidence="3 11" id="KW-0819">tRNA processing</keyword>
<comment type="caution">
    <text evidence="15">The sequence shown here is derived from an EMBL/GenBank/DDBJ whole genome shotgun (WGS) entry which is preliminary data.</text>
</comment>
<dbReference type="InterPro" id="IPR023068">
    <property type="entry name" value="CCA-adding_enz_firmicutes"/>
</dbReference>
<dbReference type="EC" id="2.7.7.72" evidence="11"/>
<comment type="function">
    <text evidence="11">Catalyzes the addition and repair of the essential 3'-terminal CCA sequence in tRNAs without using a nucleic acid template. Adds these three nucleotides in the order of C, C, and A to the tRNA nucleotide-73, using CTP and ATP as substrates and producing inorganic pyrophosphate. tRNA 3'-terminal CCA addition is required both for tRNA processing and repair. Also involved in tRNA surveillance by mediating tandem CCA addition to generate a CCACCA at the 3' terminus of unstable tRNAs. While stable tRNAs receive only 3'-terminal CCA, unstable tRNAs are marked with CCACCA and rapidly degraded.</text>
</comment>
<dbReference type="Gene3D" id="3.30.460.10">
    <property type="entry name" value="Beta Polymerase, domain 2"/>
    <property type="match status" value="1"/>
</dbReference>
<dbReference type="RefSeq" id="WP_070502504.1">
    <property type="nucleotide sequence ID" value="NZ_JAASJD010000001.1"/>
</dbReference>
<dbReference type="Pfam" id="PF01743">
    <property type="entry name" value="PolyA_pol"/>
    <property type="match status" value="1"/>
</dbReference>
<evidence type="ECO:0000256" key="11">
    <source>
        <dbReference type="HAMAP-Rule" id="MF_01263"/>
    </source>
</evidence>
<feature type="binding site" evidence="11">
    <location>
        <position position="112"/>
    </location>
    <ligand>
        <name>ATP</name>
        <dbReference type="ChEBI" id="CHEBI:30616"/>
    </ligand>
</feature>
<evidence type="ECO:0000256" key="8">
    <source>
        <dbReference type="ARBA" id="ARBA00022840"/>
    </source>
</evidence>